<dbReference type="InterPro" id="IPR013320">
    <property type="entry name" value="ConA-like_dom_sf"/>
</dbReference>
<feature type="domain" description="B box-type" evidence="7">
    <location>
        <begin position="103"/>
        <end position="144"/>
    </location>
</feature>
<dbReference type="InterPro" id="IPR001841">
    <property type="entry name" value="Znf_RING"/>
</dbReference>
<dbReference type="EMBL" id="JAFHDT010000011">
    <property type="protein sequence ID" value="KAI7803011.1"/>
    <property type="molecule type" value="Genomic_DNA"/>
</dbReference>
<dbReference type="Pfam" id="PF00643">
    <property type="entry name" value="zf-B_box"/>
    <property type="match status" value="1"/>
</dbReference>
<gene>
    <name evidence="9" type="ORF">IRJ41_001591</name>
</gene>
<evidence type="ECO:0000256" key="2">
    <source>
        <dbReference type="ARBA" id="ARBA00022771"/>
    </source>
</evidence>
<dbReference type="InterPro" id="IPR003613">
    <property type="entry name" value="Ubox_domain"/>
</dbReference>
<dbReference type="PROSITE" id="PS00518">
    <property type="entry name" value="ZF_RING_1"/>
    <property type="match status" value="1"/>
</dbReference>
<proteinExistence type="predicted"/>
<keyword evidence="3" id="KW-0862">Zinc</keyword>
<keyword evidence="5" id="KW-0175">Coiled coil</keyword>
<dbReference type="AlphaFoldDB" id="A0A9W7WKN2"/>
<sequence>MSSLHNKIATAIRQYLHEDMSADLPVEDLSCPVCCEIFKDPVLLPCSHSFCKSCLERFWESGVSCSCPICRRRASKKSPLSNLALKNLCEAFLHGKGQSNASGSNSLCWRHGEKLKLFCWTDQEPICVVCQTSRMHKGHDCSPTEEAAADCKDKLSAAMKALQQKLEFSKARRCSALTLEHIRNQAQRLERQMKDEFLKLHQFLYEEEELRLSALKEGEERRVEALKNTDNDISRRISSLTDMIRTMEQNIHAEEFTLLQNFKATIQGTWSTMQDPEGMSGSLLDESKFVGNLKYNVWEKMQTVAPYSPVILDPNTAHPCLTLSDDLTSLQYSTPIQGLPNNPERFHISAEVLGSSAFTSENHGWEIEVGENEDWILGLASERVKRDKEVSARPENGFWTICLRDGQYRAMTSPPTALTLENKLQRVRVQLNRDRGEVIFSNPAHEEILYTFKHAFIEKLLPYFYTQSKHPLRILAKPVLVSVTEEALHA</sequence>
<dbReference type="InterPro" id="IPR000315">
    <property type="entry name" value="Znf_B-box"/>
</dbReference>
<accession>A0A9W7WKN2</accession>
<evidence type="ECO:0000256" key="4">
    <source>
        <dbReference type="PROSITE-ProRule" id="PRU00024"/>
    </source>
</evidence>
<dbReference type="PROSITE" id="PS50119">
    <property type="entry name" value="ZF_BBOX"/>
    <property type="match status" value="1"/>
</dbReference>
<feature type="domain" description="B30.2/SPRY" evidence="8">
    <location>
        <begin position="290"/>
        <end position="481"/>
    </location>
</feature>
<dbReference type="SMART" id="SM00184">
    <property type="entry name" value="RING"/>
    <property type="match status" value="1"/>
</dbReference>
<dbReference type="SUPFAM" id="SSF57845">
    <property type="entry name" value="B-box zinc-binding domain"/>
    <property type="match status" value="1"/>
</dbReference>
<dbReference type="Gene3D" id="3.30.40.10">
    <property type="entry name" value="Zinc/RING finger domain, C3HC4 (zinc finger)"/>
    <property type="match status" value="1"/>
</dbReference>
<evidence type="ECO:0000313" key="10">
    <source>
        <dbReference type="Proteomes" id="UP001059041"/>
    </source>
</evidence>
<dbReference type="SMART" id="SM00589">
    <property type="entry name" value="PRY"/>
    <property type="match status" value="1"/>
</dbReference>
<dbReference type="CDD" id="cd12893">
    <property type="entry name" value="SPRY_PRY_TRIM35"/>
    <property type="match status" value="1"/>
</dbReference>
<protein>
    <submittedName>
        <fullName evidence="9">Zinc-binding protein A33-like</fullName>
    </submittedName>
</protein>
<feature type="coiled-coil region" evidence="5">
    <location>
        <begin position="152"/>
        <end position="199"/>
    </location>
</feature>
<evidence type="ECO:0000259" key="7">
    <source>
        <dbReference type="PROSITE" id="PS50119"/>
    </source>
</evidence>
<dbReference type="PROSITE" id="PS50188">
    <property type="entry name" value="B302_SPRY"/>
    <property type="match status" value="1"/>
</dbReference>
<dbReference type="SUPFAM" id="SSF57850">
    <property type="entry name" value="RING/U-box"/>
    <property type="match status" value="1"/>
</dbReference>
<dbReference type="SMART" id="SM00336">
    <property type="entry name" value="BBOX"/>
    <property type="match status" value="1"/>
</dbReference>
<dbReference type="FunFam" id="2.60.120.920:FF:000004">
    <property type="entry name" value="Butyrophilin subfamily 1 member A1"/>
    <property type="match status" value="1"/>
</dbReference>
<dbReference type="InterPro" id="IPR013083">
    <property type="entry name" value="Znf_RING/FYVE/PHD"/>
</dbReference>
<organism evidence="9 10">
    <name type="scientific">Triplophysa rosa</name>
    <name type="common">Cave loach</name>
    <dbReference type="NCBI Taxonomy" id="992332"/>
    <lineage>
        <taxon>Eukaryota</taxon>
        <taxon>Metazoa</taxon>
        <taxon>Chordata</taxon>
        <taxon>Craniata</taxon>
        <taxon>Vertebrata</taxon>
        <taxon>Euteleostomi</taxon>
        <taxon>Actinopterygii</taxon>
        <taxon>Neopterygii</taxon>
        <taxon>Teleostei</taxon>
        <taxon>Ostariophysi</taxon>
        <taxon>Cypriniformes</taxon>
        <taxon>Nemacheilidae</taxon>
        <taxon>Triplophysa</taxon>
    </lineage>
</organism>
<dbReference type="InterPro" id="IPR006574">
    <property type="entry name" value="PRY"/>
</dbReference>
<feature type="domain" description="RING-type" evidence="6">
    <location>
        <begin position="31"/>
        <end position="71"/>
    </location>
</feature>
<keyword evidence="1" id="KW-0479">Metal-binding</keyword>
<dbReference type="Pfam" id="PF00622">
    <property type="entry name" value="SPRY"/>
    <property type="match status" value="1"/>
</dbReference>
<evidence type="ECO:0000313" key="9">
    <source>
        <dbReference type="EMBL" id="KAI7803011.1"/>
    </source>
</evidence>
<dbReference type="InterPro" id="IPR043136">
    <property type="entry name" value="B30.2/SPRY_sf"/>
</dbReference>
<dbReference type="Pfam" id="PF13765">
    <property type="entry name" value="PRY"/>
    <property type="match status" value="1"/>
</dbReference>
<dbReference type="InterPro" id="IPR017907">
    <property type="entry name" value="Znf_RING_CS"/>
</dbReference>
<dbReference type="Gene3D" id="2.60.120.920">
    <property type="match status" value="1"/>
</dbReference>
<dbReference type="InterPro" id="IPR027370">
    <property type="entry name" value="Znf-RING_euk"/>
</dbReference>
<evidence type="ECO:0000259" key="8">
    <source>
        <dbReference type="PROSITE" id="PS50188"/>
    </source>
</evidence>
<dbReference type="Pfam" id="PF13445">
    <property type="entry name" value="zf-RING_UBOX"/>
    <property type="match status" value="1"/>
</dbReference>
<dbReference type="SUPFAM" id="SSF49899">
    <property type="entry name" value="Concanavalin A-like lectins/glucanases"/>
    <property type="match status" value="1"/>
</dbReference>
<dbReference type="InterPro" id="IPR050143">
    <property type="entry name" value="TRIM/RBCC"/>
</dbReference>
<name>A0A9W7WKN2_TRIRA</name>
<dbReference type="GO" id="GO:0008270">
    <property type="term" value="F:zinc ion binding"/>
    <property type="evidence" value="ECO:0007669"/>
    <property type="project" value="UniProtKB-KW"/>
</dbReference>
<evidence type="ECO:0000256" key="3">
    <source>
        <dbReference type="ARBA" id="ARBA00022833"/>
    </source>
</evidence>
<dbReference type="PANTHER" id="PTHR24103">
    <property type="entry name" value="E3 UBIQUITIN-PROTEIN LIGASE TRIM"/>
    <property type="match status" value="1"/>
</dbReference>
<dbReference type="Proteomes" id="UP001059041">
    <property type="component" value="Linkage Group LG11"/>
</dbReference>
<keyword evidence="10" id="KW-1185">Reference proteome</keyword>
<evidence type="ECO:0000256" key="1">
    <source>
        <dbReference type="ARBA" id="ARBA00022723"/>
    </source>
</evidence>
<dbReference type="InterPro" id="IPR003879">
    <property type="entry name" value="Butyrophylin_SPRY"/>
</dbReference>
<dbReference type="InterPro" id="IPR003877">
    <property type="entry name" value="SPRY_dom"/>
</dbReference>
<evidence type="ECO:0000259" key="6">
    <source>
        <dbReference type="PROSITE" id="PS50089"/>
    </source>
</evidence>
<dbReference type="SMART" id="SM00449">
    <property type="entry name" value="SPRY"/>
    <property type="match status" value="1"/>
</dbReference>
<dbReference type="PROSITE" id="PS50089">
    <property type="entry name" value="ZF_RING_2"/>
    <property type="match status" value="1"/>
</dbReference>
<dbReference type="GO" id="GO:0004842">
    <property type="term" value="F:ubiquitin-protein transferase activity"/>
    <property type="evidence" value="ECO:0007669"/>
    <property type="project" value="InterPro"/>
</dbReference>
<evidence type="ECO:0000256" key="5">
    <source>
        <dbReference type="SAM" id="Coils"/>
    </source>
</evidence>
<reference evidence="9" key="1">
    <citation type="submission" date="2021-02" db="EMBL/GenBank/DDBJ databases">
        <title>Comparative genomics reveals that relaxation of natural selection precedes convergent phenotypic evolution of cavefish.</title>
        <authorList>
            <person name="Peng Z."/>
        </authorList>
    </citation>
    <scope>NUCLEOTIDE SEQUENCE</scope>
    <source>
        <tissue evidence="9">Muscle</tissue>
    </source>
</reference>
<dbReference type="GO" id="GO:0016567">
    <property type="term" value="P:protein ubiquitination"/>
    <property type="evidence" value="ECO:0007669"/>
    <property type="project" value="InterPro"/>
</dbReference>
<dbReference type="InterPro" id="IPR001870">
    <property type="entry name" value="B30.2/SPRY"/>
</dbReference>
<keyword evidence="2 4" id="KW-0863">Zinc-finger</keyword>
<dbReference type="PRINTS" id="PR01407">
    <property type="entry name" value="BUTYPHLNCDUF"/>
</dbReference>
<dbReference type="Gene3D" id="3.30.160.60">
    <property type="entry name" value="Classic Zinc Finger"/>
    <property type="match status" value="1"/>
</dbReference>
<dbReference type="SMART" id="SM00504">
    <property type="entry name" value="Ubox"/>
    <property type="match status" value="1"/>
</dbReference>
<comment type="caution">
    <text evidence="9">The sequence shown here is derived from an EMBL/GenBank/DDBJ whole genome shotgun (WGS) entry which is preliminary data.</text>
</comment>